<accession>A0A2T6KR71</accession>
<dbReference type="FunFam" id="3.40.50.720:FF:000213">
    <property type="entry name" value="Putative 2-hydroxyacid dehydrogenase"/>
    <property type="match status" value="1"/>
</dbReference>
<evidence type="ECO:0000256" key="4">
    <source>
        <dbReference type="RuleBase" id="RU003719"/>
    </source>
</evidence>
<protein>
    <submittedName>
        <fullName evidence="7">Lactate dehydrogenase-like 2-hydroxyacid dehydrogenase</fullName>
    </submittedName>
</protein>
<dbReference type="EMBL" id="QBUD01000001">
    <property type="protein sequence ID" value="PUB19050.1"/>
    <property type="molecule type" value="Genomic_DNA"/>
</dbReference>
<dbReference type="Pfam" id="PF02826">
    <property type="entry name" value="2-Hacid_dh_C"/>
    <property type="match status" value="1"/>
</dbReference>
<dbReference type="AlphaFoldDB" id="A0A2T6KR71"/>
<dbReference type="PANTHER" id="PTHR10996">
    <property type="entry name" value="2-HYDROXYACID DEHYDROGENASE-RELATED"/>
    <property type="match status" value="1"/>
</dbReference>
<dbReference type="GO" id="GO:0030267">
    <property type="term" value="F:glyoxylate reductase (NADPH) activity"/>
    <property type="evidence" value="ECO:0007669"/>
    <property type="project" value="TreeGrafter"/>
</dbReference>
<evidence type="ECO:0000259" key="6">
    <source>
        <dbReference type="Pfam" id="PF02826"/>
    </source>
</evidence>
<evidence type="ECO:0000313" key="7">
    <source>
        <dbReference type="EMBL" id="PUB19050.1"/>
    </source>
</evidence>
<comment type="caution">
    <text evidence="7">The sequence shown here is derived from an EMBL/GenBank/DDBJ whole genome shotgun (WGS) entry which is preliminary data.</text>
</comment>
<reference evidence="7 8" key="1">
    <citation type="submission" date="2018-04" db="EMBL/GenBank/DDBJ databases">
        <title>Genomic Encyclopedia of Archaeal and Bacterial Type Strains, Phase II (KMG-II): from individual species to whole genera.</title>
        <authorList>
            <person name="Goeker M."/>
        </authorList>
    </citation>
    <scope>NUCLEOTIDE SEQUENCE [LARGE SCALE GENOMIC DNA]</scope>
    <source>
        <strain evidence="7 8">DSM 29955</strain>
    </source>
</reference>
<dbReference type="InterPro" id="IPR006139">
    <property type="entry name" value="D-isomer_2_OHA_DH_cat_dom"/>
</dbReference>
<dbReference type="Proteomes" id="UP000244523">
    <property type="component" value="Unassembled WGS sequence"/>
</dbReference>
<evidence type="ECO:0000256" key="3">
    <source>
        <dbReference type="ARBA" id="ARBA00023027"/>
    </source>
</evidence>
<keyword evidence="1" id="KW-0521">NADP</keyword>
<dbReference type="SUPFAM" id="SSF51735">
    <property type="entry name" value="NAD(P)-binding Rossmann-fold domains"/>
    <property type="match status" value="1"/>
</dbReference>
<comment type="similarity">
    <text evidence="4">Belongs to the D-isomer specific 2-hydroxyacid dehydrogenase family.</text>
</comment>
<dbReference type="RefSeq" id="WP_108385136.1">
    <property type="nucleotide sequence ID" value="NZ_QBUD01000001.1"/>
</dbReference>
<dbReference type="PANTHER" id="PTHR10996:SF178">
    <property type="entry name" value="2-HYDROXYACID DEHYDROGENASE YGL185C-RELATED"/>
    <property type="match status" value="1"/>
</dbReference>
<evidence type="ECO:0000256" key="2">
    <source>
        <dbReference type="ARBA" id="ARBA00023002"/>
    </source>
</evidence>
<keyword evidence="2 4" id="KW-0560">Oxidoreductase</keyword>
<evidence type="ECO:0000313" key="8">
    <source>
        <dbReference type="Proteomes" id="UP000244523"/>
    </source>
</evidence>
<dbReference type="GO" id="GO:0005829">
    <property type="term" value="C:cytosol"/>
    <property type="evidence" value="ECO:0007669"/>
    <property type="project" value="TreeGrafter"/>
</dbReference>
<dbReference type="SUPFAM" id="SSF52283">
    <property type="entry name" value="Formate/glycerate dehydrogenase catalytic domain-like"/>
    <property type="match status" value="1"/>
</dbReference>
<dbReference type="InterPro" id="IPR036291">
    <property type="entry name" value="NAD(P)-bd_dom_sf"/>
</dbReference>
<organism evidence="7 8">
    <name type="scientific">Yoonia sediminilitoris</name>
    <dbReference type="NCBI Taxonomy" id="1286148"/>
    <lineage>
        <taxon>Bacteria</taxon>
        <taxon>Pseudomonadati</taxon>
        <taxon>Pseudomonadota</taxon>
        <taxon>Alphaproteobacteria</taxon>
        <taxon>Rhodobacterales</taxon>
        <taxon>Paracoccaceae</taxon>
        <taxon>Yoonia</taxon>
    </lineage>
</organism>
<proteinExistence type="inferred from homology"/>
<evidence type="ECO:0000259" key="5">
    <source>
        <dbReference type="Pfam" id="PF00389"/>
    </source>
</evidence>
<dbReference type="OrthoDB" id="9793626at2"/>
<dbReference type="PROSITE" id="PS00065">
    <property type="entry name" value="D_2_HYDROXYACID_DH_1"/>
    <property type="match status" value="1"/>
</dbReference>
<dbReference type="GO" id="GO:0051287">
    <property type="term" value="F:NAD binding"/>
    <property type="evidence" value="ECO:0007669"/>
    <property type="project" value="InterPro"/>
</dbReference>
<dbReference type="CDD" id="cd12156">
    <property type="entry name" value="HPPR"/>
    <property type="match status" value="1"/>
</dbReference>
<feature type="domain" description="D-isomer specific 2-hydroxyacid dehydrogenase catalytic" evidence="5">
    <location>
        <begin position="51"/>
        <end position="314"/>
    </location>
</feature>
<dbReference type="InterPro" id="IPR050223">
    <property type="entry name" value="D-isomer_2-hydroxyacid_DH"/>
</dbReference>
<dbReference type="InterPro" id="IPR006140">
    <property type="entry name" value="D-isomer_DH_NAD-bd"/>
</dbReference>
<keyword evidence="3" id="KW-0520">NAD</keyword>
<gene>
    <name evidence="7" type="ORF">C8N45_101641</name>
</gene>
<dbReference type="Gene3D" id="3.40.50.720">
    <property type="entry name" value="NAD(P)-binding Rossmann-like Domain"/>
    <property type="match status" value="2"/>
</dbReference>
<feature type="domain" description="D-isomer specific 2-hydroxyacid dehydrogenase NAD-binding" evidence="6">
    <location>
        <begin position="113"/>
        <end position="283"/>
    </location>
</feature>
<sequence length="320" mass="34931">MADKPNLLVIGGAMSAPMRDALAEVFTIHKLFDQDDQQAWLTANGADMPSVLTDGHWGVRPEIMKHLPNVKMISCYGVGYDNIDAADCAARGIMVTHTPNVLNAEVANTALLLWLATSRRLVRDDRFVRSGGWLKGSAPLTHSVDDRKVGILGLGRIGEELARRLAVFNADISYHTRNKKPESPYRYYPSLVDLARDVEVLFCITPGGATTHHLVNREVMDALGPDGTLINVGRGPVVDEAEMVKALQDGRLGNAGLDVFEEEPKVPEALFDMDQVTLLPHVGSATIETRKAMGDLAVNNLLQFQREGTVISPVPECQES</sequence>
<name>A0A2T6KR71_9RHOB</name>
<dbReference type="InterPro" id="IPR029752">
    <property type="entry name" value="D-isomer_DH_CS1"/>
</dbReference>
<keyword evidence="8" id="KW-1185">Reference proteome</keyword>
<dbReference type="Pfam" id="PF00389">
    <property type="entry name" value="2-Hacid_dh"/>
    <property type="match status" value="1"/>
</dbReference>
<evidence type="ECO:0000256" key="1">
    <source>
        <dbReference type="ARBA" id="ARBA00022857"/>
    </source>
</evidence>
<dbReference type="GO" id="GO:0016618">
    <property type="term" value="F:hydroxypyruvate reductase [NAD(P)H] activity"/>
    <property type="evidence" value="ECO:0007669"/>
    <property type="project" value="TreeGrafter"/>
</dbReference>